<dbReference type="RefSeq" id="XP_007803633.1">
    <property type="nucleotide sequence ID" value="XM_007805442.1"/>
</dbReference>
<keyword evidence="3" id="KW-1185">Reference proteome</keyword>
<evidence type="ECO:0000313" key="2">
    <source>
        <dbReference type="EMBL" id="ERF70767.1"/>
    </source>
</evidence>
<dbReference type="Pfam" id="PF26639">
    <property type="entry name" value="Het-6_barrel"/>
    <property type="match status" value="1"/>
</dbReference>
<organism evidence="2 3">
    <name type="scientific">Endocarpon pusillum (strain Z07020 / HMAS-L-300199)</name>
    <name type="common">Lichen-forming fungus</name>
    <dbReference type="NCBI Taxonomy" id="1263415"/>
    <lineage>
        <taxon>Eukaryota</taxon>
        <taxon>Fungi</taxon>
        <taxon>Dikarya</taxon>
        <taxon>Ascomycota</taxon>
        <taxon>Pezizomycotina</taxon>
        <taxon>Eurotiomycetes</taxon>
        <taxon>Chaetothyriomycetidae</taxon>
        <taxon>Verrucariales</taxon>
        <taxon>Verrucariaceae</taxon>
        <taxon>Endocarpon</taxon>
    </lineage>
</organism>
<gene>
    <name evidence="2" type="ORF">EPUS_05119</name>
</gene>
<sequence length="662" mass="75005">MPGIIYQPLNHKRREIRLLILKSSVTDQPGESSNDRDQPIQYSFHITSLALYSNKFESDIFNNSGIGTAAWGLNELQKFVRRAAGQKPAGYTALSYVWGDPACVCDVEIDGQQVKIPRNLFEALTSVRVNTSSRVLWADALCINQEDDVEKSWQVQEMATIYRRAQSVISWLGGATGQTRVAYSVFRDLQGKEDWSNMSFLNAFQSRATSGAAFEEEVARLVDDPERWTAMLAILDRPYWTRMWIFPELACARNRFFLCGDELLKDIDRTVQRLIASPHLVGKAALDLMAEERSSMILAARGLTFRSPEGLAIDERKARRPLLVRLLRNLSTLVASDERDLIYALLSIADDRVVLEIIPDYSKTVVDVFTQAAMALLKQNHLEVFLDAVSSEASQRLGLPSWAPDWPEWRDLKLNHDLYRVCDYKFKQRSTNLHFNTRHVTLDCYIVDEIMLTGEPYRTKPPIASATMRGFKLCEWLESIESAIWDHSRYIKTQGESSTGRKQDITLRLLSADALFEPPARRIPRNLPPESISDIYHKLRTADSLTALRDYMGQASVQKTFTNVGSYFSAVRHTLLRNNGARPFRTVGGYSCLSVEGECKFGDSVVIVPGLDIPLILRKTEPGHVSESPYSLVGVAYVHGIMDGEYFSQRTPRPERQRVTLC</sequence>
<dbReference type="EMBL" id="KE721293">
    <property type="protein sequence ID" value="ERF70767.1"/>
    <property type="molecule type" value="Genomic_DNA"/>
</dbReference>
<dbReference type="InterPro" id="IPR052895">
    <property type="entry name" value="HetReg/Transcr_Mod"/>
</dbReference>
<dbReference type="eggNOG" id="ENOG502TAWH">
    <property type="taxonomic scope" value="Eukaryota"/>
</dbReference>
<dbReference type="InterPro" id="IPR010730">
    <property type="entry name" value="HET"/>
</dbReference>
<evidence type="ECO:0000259" key="1">
    <source>
        <dbReference type="Pfam" id="PF06985"/>
    </source>
</evidence>
<dbReference type="Pfam" id="PF06985">
    <property type="entry name" value="HET"/>
    <property type="match status" value="1"/>
</dbReference>
<feature type="domain" description="Heterokaryon incompatibility" evidence="1">
    <location>
        <begin position="91"/>
        <end position="248"/>
    </location>
</feature>
<accession>U1G0M8</accession>
<reference evidence="3" key="1">
    <citation type="journal article" date="2014" name="BMC Genomics">
        <title>Genome characteristics reveal the impact of lichenization on lichen-forming fungus Endocarpon pusillum Hedwig (Verrucariales, Ascomycota).</title>
        <authorList>
            <person name="Wang Y.-Y."/>
            <person name="Liu B."/>
            <person name="Zhang X.-Y."/>
            <person name="Zhou Q.-M."/>
            <person name="Zhang T."/>
            <person name="Li H."/>
            <person name="Yu Y.-F."/>
            <person name="Zhang X.-L."/>
            <person name="Hao X.-Y."/>
            <person name="Wang M."/>
            <person name="Wang L."/>
            <person name="Wei J.-C."/>
        </authorList>
    </citation>
    <scope>NUCLEOTIDE SEQUENCE [LARGE SCALE GENOMIC DNA]</scope>
    <source>
        <strain evidence="3">Z07020 / HMAS-L-300199</strain>
    </source>
</reference>
<dbReference type="GeneID" id="19240072"/>
<dbReference type="OrthoDB" id="4161644at2759"/>
<protein>
    <recommendedName>
        <fullName evidence="1">Heterokaryon incompatibility domain-containing protein</fullName>
    </recommendedName>
</protein>
<dbReference type="Proteomes" id="UP000019373">
    <property type="component" value="Unassembled WGS sequence"/>
</dbReference>
<dbReference type="HOGENOM" id="CLU_004184_7_2_1"/>
<evidence type="ECO:0000313" key="3">
    <source>
        <dbReference type="Proteomes" id="UP000019373"/>
    </source>
</evidence>
<dbReference type="PANTHER" id="PTHR24148">
    <property type="entry name" value="ANKYRIN REPEAT DOMAIN-CONTAINING PROTEIN 39 HOMOLOG-RELATED"/>
    <property type="match status" value="1"/>
</dbReference>
<name>U1G0M8_ENDPU</name>
<dbReference type="AlphaFoldDB" id="U1G0M8"/>
<dbReference type="OMA" id="IDSHIMA"/>
<proteinExistence type="predicted"/>
<dbReference type="PANTHER" id="PTHR24148:SF73">
    <property type="entry name" value="HET DOMAIN PROTEIN (AFU_ORTHOLOGUE AFUA_8G01020)"/>
    <property type="match status" value="1"/>
</dbReference>